<dbReference type="GO" id="GO:0008483">
    <property type="term" value="F:transaminase activity"/>
    <property type="evidence" value="ECO:0007669"/>
    <property type="project" value="UniProtKB-KW"/>
</dbReference>
<dbReference type="Pfam" id="PF00202">
    <property type="entry name" value="Aminotran_3"/>
    <property type="match status" value="1"/>
</dbReference>
<dbReference type="InterPro" id="IPR005814">
    <property type="entry name" value="Aminotrans_3"/>
</dbReference>
<dbReference type="InterPro" id="IPR015424">
    <property type="entry name" value="PyrdxlP-dep_Trfase"/>
</dbReference>
<dbReference type="RefSeq" id="WP_207257345.1">
    <property type="nucleotide sequence ID" value="NZ_JAFMPP010000005.1"/>
</dbReference>
<dbReference type="GO" id="GO:0030170">
    <property type="term" value="F:pyridoxal phosphate binding"/>
    <property type="evidence" value="ECO:0007669"/>
    <property type="project" value="InterPro"/>
</dbReference>
<accession>A0A939FZU9</accession>
<keyword evidence="5" id="KW-0032">Aminotransferase</keyword>
<dbReference type="EMBL" id="JAFMPP010000005">
    <property type="protein sequence ID" value="MBO0662567.1"/>
    <property type="molecule type" value="Genomic_DNA"/>
</dbReference>
<dbReference type="InterPro" id="IPR015422">
    <property type="entry name" value="PyrdxlP-dep_Trfase_small"/>
</dbReference>
<name>A0A939FZU9_9HYPH</name>
<evidence type="ECO:0000313" key="5">
    <source>
        <dbReference type="EMBL" id="MBO0662567.1"/>
    </source>
</evidence>
<evidence type="ECO:0000256" key="2">
    <source>
        <dbReference type="ARBA" id="ARBA00008954"/>
    </source>
</evidence>
<sequence>MSASKPILALNAFDASEAEELEGRTAEMVARRRETAGASSVLFYQEPIEMVRARGVFMFDADGNRYLDVYNNVPSVGHCHPHVVEAIVRQSERLSIHTRYLNETVQAYAERLLATLPPSISQLVMTCTGSESNDLALRLAEATTGARGVIVTETAYHGNTALTTEVSPSSLKGGSIPSHIRTLPLPAERAGDGPGDLAERFAASVRAAIVSLKADGHGLAGMIVDSIFSSDGVFADPPGFLKPAVEAVQAAGGVFIADEVQPGFGRTGTALWGFARHGVTPDIVTFGKPMGNGYPMGGVATRPGLLDRFCDSVGYFNTFGGNTVAAAAGQAVLDVIEREGLLANAEAVGAHLRGGLRELAGRHPEIGAVRGAGLFVGLDVVGRDSGAPDPEGAIRAINGLRRRHVLVGAAGPFGHTLKIRPPLCFERQHVDLFVETLDAVLTGDVRA</sequence>
<keyword evidence="3 4" id="KW-0663">Pyridoxal phosphate</keyword>
<keyword evidence="6" id="KW-1185">Reference proteome</keyword>
<reference evidence="5" key="1">
    <citation type="submission" date="2021-03" db="EMBL/GenBank/DDBJ databases">
        <title>Whole genome sequence of Jiella sp. CQZ9-1.</title>
        <authorList>
            <person name="Tuo L."/>
        </authorList>
    </citation>
    <scope>NUCLEOTIDE SEQUENCE</scope>
    <source>
        <strain evidence="5">CQZ9-1</strain>
    </source>
</reference>
<dbReference type="PROSITE" id="PS00600">
    <property type="entry name" value="AA_TRANSFER_CLASS_3"/>
    <property type="match status" value="1"/>
</dbReference>
<evidence type="ECO:0000256" key="3">
    <source>
        <dbReference type="ARBA" id="ARBA00022898"/>
    </source>
</evidence>
<dbReference type="PANTHER" id="PTHR45688:SF13">
    <property type="entry name" value="ALANINE--GLYOXYLATE AMINOTRANSFERASE 2-LIKE"/>
    <property type="match status" value="1"/>
</dbReference>
<gene>
    <name evidence="5" type="ORF">J1C48_08265</name>
</gene>
<protein>
    <submittedName>
        <fullName evidence="5">Aspartate aminotransferase family protein</fullName>
    </submittedName>
</protein>
<dbReference type="SUPFAM" id="SSF53383">
    <property type="entry name" value="PLP-dependent transferases"/>
    <property type="match status" value="1"/>
</dbReference>
<dbReference type="AlphaFoldDB" id="A0A939FZU9"/>
<dbReference type="Gene3D" id="3.90.1150.10">
    <property type="entry name" value="Aspartate Aminotransferase, domain 1"/>
    <property type="match status" value="1"/>
</dbReference>
<proteinExistence type="inferred from homology"/>
<evidence type="ECO:0000256" key="1">
    <source>
        <dbReference type="ARBA" id="ARBA00001933"/>
    </source>
</evidence>
<keyword evidence="5" id="KW-0808">Transferase</keyword>
<comment type="caution">
    <text evidence="5">The sequence shown here is derived from an EMBL/GenBank/DDBJ whole genome shotgun (WGS) entry which is preliminary data.</text>
</comment>
<comment type="cofactor">
    <cofactor evidence="1">
        <name>pyridoxal 5'-phosphate</name>
        <dbReference type="ChEBI" id="CHEBI:597326"/>
    </cofactor>
</comment>
<evidence type="ECO:0000256" key="4">
    <source>
        <dbReference type="RuleBase" id="RU003560"/>
    </source>
</evidence>
<organism evidence="5 6">
    <name type="scientific">Jiella flava</name>
    <dbReference type="NCBI Taxonomy" id="2816857"/>
    <lineage>
        <taxon>Bacteria</taxon>
        <taxon>Pseudomonadati</taxon>
        <taxon>Pseudomonadota</taxon>
        <taxon>Alphaproteobacteria</taxon>
        <taxon>Hyphomicrobiales</taxon>
        <taxon>Aurantimonadaceae</taxon>
        <taxon>Jiella</taxon>
    </lineage>
</organism>
<dbReference type="CDD" id="cd00610">
    <property type="entry name" value="OAT_like"/>
    <property type="match status" value="1"/>
</dbReference>
<dbReference type="InterPro" id="IPR049704">
    <property type="entry name" value="Aminotrans_3_PPA_site"/>
</dbReference>
<dbReference type="PIRSF" id="PIRSF000521">
    <property type="entry name" value="Transaminase_4ab_Lys_Orn"/>
    <property type="match status" value="1"/>
</dbReference>
<dbReference type="Proteomes" id="UP000664122">
    <property type="component" value="Unassembled WGS sequence"/>
</dbReference>
<evidence type="ECO:0000313" key="6">
    <source>
        <dbReference type="Proteomes" id="UP000664122"/>
    </source>
</evidence>
<dbReference type="PANTHER" id="PTHR45688">
    <property type="match status" value="1"/>
</dbReference>
<comment type="similarity">
    <text evidence="2 4">Belongs to the class-III pyridoxal-phosphate-dependent aminotransferase family.</text>
</comment>
<dbReference type="Gene3D" id="3.40.640.10">
    <property type="entry name" value="Type I PLP-dependent aspartate aminotransferase-like (Major domain)"/>
    <property type="match status" value="1"/>
</dbReference>
<dbReference type="InterPro" id="IPR015421">
    <property type="entry name" value="PyrdxlP-dep_Trfase_major"/>
</dbReference>